<dbReference type="GO" id="GO:0016301">
    <property type="term" value="F:kinase activity"/>
    <property type="evidence" value="ECO:0007669"/>
    <property type="project" value="UniProtKB-KW"/>
</dbReference>
<reference evidence="9 10" key="1">
    <citation type="submission" date="2018-11" db="EMBL/GenBank/DDBJ databases">
        <title>Genomic Encyclopedia of Type Strains, Phase IV (KMG-IV): sequencing the most valuable type-strain genomes for metagenomic binning, comparative biology and taxonomic classification.</title>
        <authorList>
            <person name="Goeker M."/>
        </authorList>
    </citation>
    <scope>NUCLEOTIDE SEQUENCE [LARGE SCALE GENOMIC DNA]</scope>
    <source>
        <strain evidence="9 10">DSM 100275</strain>
    </source>
</reference>
<dbReference type="CDD" id="cd04876">
    <property type="entry name" value="ACT_RelA-SpoT"/>
    <property type="match status" value="1"/>
</dbReference>
<name>A0A3N1YBY4_9GAMM</name>
<comment type="similarity">
    <text evidence="6">Belongs to the relA/spoT family.</text>
</comment>
<dbReference type="GO" id="GO:0008893">
    <property type="term" value="F:guanosine-3',5'-bis(diphosphate) 3'-diphosphatase activity"/>
    <property type="evidence" value="ECO:0007669"/>
    <property type="project" value="TreeGrafter"/>
</dbReference>
<keyword evidence="10" id="KW-1185">Reference proteome</keyword>
<dbReference type="NCBIfam" id="NF008124">
    <property type="entry name" value="PRK10872.1"/>
    <property type="match status" value="1"/>
</dbReference>
<dbReference type="InterPro" id="IPR004095">
    <property type="entry name" value="TGS"/>
</dbReference>
<dbReference type="Proteomes" id="UP000276634">
    <property type="component" value="Unassembled WGS sequence"/>
</dbReference>
<dbReference type="FunFam" id="3.10.20.30:FF:000002">
    <property type="entry name" value="GTP pyrophosphokinase (RelA/SpoT)"/>
    <property type="match status" value="1"/>
</dbReference>
<gene>
    <name evidence="9" type="ORF">EDC57_0806</name>
</gene>
<evidence type="ECO:0000313" key="9">
    <source>
        <dbReference type="EMBL" id="ROR34897.1"/>
    </source>
</evidence>
<dbReference type="Gene3D" id="3.10.20.30">
    <property type="match status" value="1"/>
</dbReference>
<dbReference type="Pfam" id="PF19296">
    <property type="entry name" value="RelA_AH_RIS"/>
    <property type="match status" value="1"/>
</dbReference>
<evidence type="ECO:0000259" key="7">
    <source>
        <dbReference type="PROSITE" id="PS51671"/>
    </source>
</evidence>
<dbReference type="InterPro" id="IPR043519">
    <property type="entry name" value="NT_sf"/>
</dbReference>
<evidence type="ECO:0000256" key="6">
    <source>
        <dbReference type="RuleBase" id="RU003847"/>
    </source>
</evidence>
<keyword evidence="9" id="KW-0418">Kinase</keyword>
<dbReference type="Gene3D" id="1.10.3210.10">
    <property type="entry name" value="Hypothetical protein af1432"/>
    <property type="match status" value="1"/>
</dbReference>
<dbReference type="Pfam" id="PF13328">
    <property type="entry name" value="HD_4"/>
    <property type="match status" value="1"/>
</dbReference>
<dbReference type="CDD" id="cd01668">
    <property type="entry name" value="TGS_RSH"/>
    <property type="match status" value="1"/>
</dbReference>
<dbReference type="PANTHER" id="PTHR21262:SF31">
    <property type="entry name" value="GTP PYROPHOSPHOKINASE"/>
    <property type="match status" value="1"/>
</dbReference>
<evidence type="ECO:0000256" key="5">
    <source>
        <dbReference type="ARBA" id="ARBA00033308"/>
    </source>
</evidence>
<evidence type="ECO:0000256" key="2">
    <source>
        <dbReference type="ARBA" id="ARBA00025704"/>
    </source>
</evidence>
<organism evidence="9 10">
    <name type="scientific">Inmirania thermothiophila</name>
    <dbReference type="NCBI Taxonomy" id="1750597"/>
    <lineage>
        <taxon>Bacteria</taxon>
        <taxon>Pseudomonadati</taxon>
        <taxon>Pseudomonadota</taxon>
        <taxon>Gammaproteobacteria</taxon>
        <taxon>Chromatiales</taxon>
        <taxon>Ectothiorhodospiraceae</taxon>
        <taxon>Inmirania</taxon>
    </lineage>
</organism>
<comment type="caution">
    <text evidence="9">The sequence shown here is derived from an EMBL/GenBank/DDBJ whole genome shotgun (WGS) entry which is preliminary data.</text>
</comment>
<dbReference type="SUPFAM" id="SSF81301">
    <property type="entry name" value="Nucleotidyltransferase"/>
    <property type="match status" value="1"/>
</dbReference>
<comment type="pathway">
    <text evidence="2">Purine metabolism.</text>
</comment>
<dbReference type="PANTHER" id="PTHR21262">
    <property type="entry name" value="GUANOSINE-3',5'-BIS DIPHOSPHATE 3'-PYROPHOSPHOHYDROLASE"/>
    <property type="match status" value="1"/>
</dbReference>
<dbReference type="InterPro" id="IPR002912">
    <property type="entry name" value="ACT_dom"/>
</dbReference>
<dbReference type="NCBIfam" id="TIGR00691">
    <property type="entry name" value="spoT_relA"/>
    <property type="match status" value="1"/>
</dbReference>
<dbReference type="InterPro" id="IPR045865">
    <property type="entry name" value="ACT-like_dom_sf"/>
</dbReference>
<dbReference type="FunFam" id="3.30.460.10:FF:000001">
    <property type="entry name" value="GTP pyrophosphokinase RelA"/>
    <property type="match status" value="1"/>
</dbReference>
<dbReference type="SUPFAM" id="SSF109604">
    <property type="entry name" value="HD-domain/PDEase-like"/>
    <property type="match status" value="1"/>
</dbReference>
<dbReference type="SMART" id="SM00954">
    <property type="entry name" value="RelA_SpoT"/>
    <property type="match status" value="1"/>
</dbReference>
<dbReference type="Pfam" id="PF02824">
    <property type="entry name" value="TGS"/>
    <property type="match status" value="1"/>
</dbReference>
<dbReference type="GO" id="GO:0015949">
    <property type="term" value="P:nucleobase-containing small molecule interconversion"/>
    <property type="evidence" value="ECO:0007669"/>
    <property type="project" value="UniProtKB-ARBA"/>
</dbReference>
<dbReference type="EMBL" id="RJVI01000001">
    <property type="protein sequence ID" value="ROR34897.1"/>
    <property type="molecule type" value="Genomic_DNA"/>
</dbReference>
<dbReference type="InterPro" id="IPR004811">
    <property type="entry name" value="RelA/Spo_fam"/>
</dbReference>
<dbReference type="InterPro" id="IPR012676">
    <property type="entry name" value="TGS-like"/>
</dbReference>
<comment type="function">
    <text evidence="6">In eubacteria ppGpp (guanosine 3'-diphosphate 5'-diphosphate) is a mediator of the stringent response that coordinates a variety of cellular activities in response to changes in nutritional abundance.</text>
</comment>
<proteinExistence type="inferred from homology"/>
<dbReference type="AlphaFoldDB" id="A0A3N1YBY4"/>
<evidence type="ECO:0000256" key="3">
    <source>
        <dbReference type="ARBA" id="ARBA00029754"/>
    </source>
</evidence>
<dbReference type="Gene3D" id="3.30.460.10">
    <property type="entry name" value="Beta Polymerase, domain 2"/>
    <property type="match status" value="1"/>
</dbReference>
<sequence>MNEAGGEALRPVAGLTDLAARVSAACGHWPAEEHRRLRAVLRHLDARTGAVAPAAWGRAHEVASVLAALHADAETVGAALLHVLLGADADRAAVREALGEGMVRLLDGAGRMGQVAEQRAGTAAASAEQAEALRKMLLAMVEDVRVVLLVLALRLVDLRHAAAIGYERRRALARETMDIYAPLANRLGIWQLKWELEDLAFRYLEPLTYRRLAQQLAERRADRERYLREVTAQLGEALAREGIEADIAARPKHLYSIWKKMQRKGVGFEEIFDVRAVRVLVAEVAQCYAVLGIVHSLWHPIPREFDDYIARPKPNNYRSLHTAVVGPEGRTLEVQIRTHEMHRQAELGIAAHWRYKEGVRFDPGVERKVAWLRQLLAWREEVADGGEFVDQFRAATQEERVYVFTPRGEVVDLPAGATVLDFAYHIHTEVGHRCRGAKVNGRIVPLTHELATGEQVEILTAKAPRPSRDWLSPHLGYLRTARARAKVRHWFKQLDREENIAAGRAVLEREAQRLGVTVEAAALCGRLRQASEDDLLAAVGRGEISAAQVAAALAELGAPPGGRDEPVVAVPRRRGEGGSGEVRIAGVGDLLAQTARCCKPLPGDPVRGYITRGRGVSIHHRDCRNLARLALEDPDRVITVDWQGAGPRRRYPVDVRVRAYDRPGLLRDVTALLAAEHVEVEAARSTGGRRRHETHLELRLHVGDMGQLARVLARIGELPNVLDVRRVGAAGEGG</sequence>
<dbReference type="InterPro" id="IPR045600">
    <property type="entry name" value="RelA/SpoT_AH_RIS"/>
</dbReference>
<protein>
    <recommendedName>
        <fullName evidence="1">GTP pyrophosphokinase</fullName>
    </recommendedName>
    <alternativeName>
        <fullName evidence="4">(p)ppGpp synthase</fullName>
    </alternativeName>
    <alternativeName>
        <fullName evidence="3">ATP:GTP 3'-pyrophosphotransferase</fullName>
    </alternativeName>
    <alternativeName>
        <fullName evidence="5">ppGpp synthase I</fullName>
    </alternativeName>
</protein>
<dbReference type="SUPFAM" id="SSF55021">
    <property type="entry name" value="ACT-like"/>
    <property type="match status" value="1"/>
</dbReference>
<dbReference type="InterPro" id="IPR007685">
    <property type="entry name" value="RelA_SpoT"/>
</dbReference>
<dbReference type="OrthoDB" id="9805041at2"/>
<keyword evidence="9" id="KW-0808">Transferase</keyword>
<dbReference type="GO" id="GO:0042594">
    <property type="term" value="P:response to starvation"/>
    <property type="evidence" value="ECO:0007669"/>
    <property type="project" value="TreeGrafter"/>
</dbReference>
<dbReference type="CDD" id="cd05399">
    <property type="entry name" value="NT_Rel-Spo_like"/>
    <property type="match status" value="1"/>
</dbReference>
<evidence type="ECO:0000259" key="8">
    <source>
        <dbReference type="PROSITE" id="PS51880"/>
    </source>
</evidence>
<dbReference type="GO" id="GO:0008728">
    <property type="term" value="F:GTP diphosphokinase activity"/>
    <property type="evidence" value="ECO:0007669"/>
    <property type="project" value="TreeGrafter"/>
</dbReference>
<dbReference type="InterPro" id="IPR033655">
    <property type="entry name" value="TGS_RelA/SpoT"/>
</dbReference>
<dbReference type="PROSITE" id="PS51880">
    <property type="entry name" value="TGS"/>
    <property type="match status" value="1"/>
</dbReference>
<evidence type="ECO:0000256" key="1">
    <source>
        <dbReference type="ARBA" id="ARBA00019852"/>
    </source>
</evidence>
<dbReference type="InterPro" id="IPR012675">
    <property type="entry name" value="Beta-grasp_dom_sf"/>
</dbReference>
<dbReference type="Gene3D" id="3.30.70.260">
    <property type="match status" value="1"/>
</dbReference>
<dbReference type="Pfam" id="PF04607">
    <property type="entry name" value="RelA_SpoT"/>
    <property type="match status" value="1"/>
</dbReference>
<dbReference type="GO" id="GO:0005886">
    <property type="term" value="C:plasma membrane"/>
    <property type="evidence" value="ECO:0007669"/>
    <property type="project" value="TreeGrafter"/>
</dbReference>
<dbReference type="PROSITE" id="PS51671">
    <property type="entry name" value="ACT"/>
    <property type="match status" value="1"/>
</dbReference>
<dbReference type="GO" id="GO:0015969">
    <property type="term" value="P:guanosine tetraphosphate metabolic process"/>
    <property type="evidence" value="ECO:0007669"/>
    <property type="project" value="InterPro"/>
</dbReference>
<accession>A0A3N1YBY4</accession>
<evidence type="ECO:0000313" key="10">
    <source>
        <dbReference type="Proteomes" id="UP000276634"/>
    </source>
</evidence>
<dbReference type="SUPFAM" id="SSF81271">
    <property type="entry name" value="TGS-like"/>
    <property type="match status" value="1"/>
</dbReference>
<evidence type="ECO:0000256" key="4">
    <source>
        <dbReference type="ARBA" id="ARBA00032407"/>
    </source>
</evidence>
<feature type="domain" description="TGS" evidence="8">
    <location>
        <begin position="397"/>
        <end position="460"/>
    </location>
</feature>
<dbReference type="Pfam" id="PF13291">
    <property type="entry name" value="ACT_4"/>
    <property type="match status" value="1"/>
</dbReference>
<dbReference type="RefSeq" id="WP_123400450.1">
    <property type="nucleotide sequence ID" value="NZ_RJVI01000001.1"/>
</dbReference>
<feature type="domain" description="ACT" evidence="7">
    <location>
        <begin position="654"/>
        <end position="729"/>
    </location>
</feature>